<dbReference type="EnsemblMetazoa" id="PPA25314.1">
    <property type="protein sequence ID" value="PPA25314.1"/>
    <property type="gene ID" value="WBGene00114868"/>
</dbReference>
<accession>A0A2A6CJ33</accession>
<reference evidence="1" key="2">
    <citation type="submission" date="2022-06" db="UniProtKB">
        <authorList>
            <consortium name="EnsemblMetazoa"/>
        </authorList>
    </citation>
    <scope>IDENTIFICATION</scope>
    <source>
        <strain evidence="1">PS312</strain>
    </source>
</reference>
<evidence type="ECO:0000313" key="1">
    <source>
        <dbReference type="EnsemblMetazoa" id="PPA25314.1"/>
    </source>
</evidence>
<proteinExistence type="predicted"/>
<sequence length="309" mass="35105">MIYHSIIHILLPFSSFACLAMKAGSASNAISARSVWEEMDRKEELARKARIPDKEDYPLYEDLLPPSTIKPLKIEEAIEEIYPGVFPLAVQLPDEVSVTTSSTIDGAEIYRLGIEGMKKEEITTIPSTLPPLKPEEFIIGVRGVPLTRVHNNTQCKCSTSVYNQQWCPYGISREECERDFLTLPNDSDSVFILSTDNCSLHFECSSDYSLYANVFLPLGVFPEPSNIEKELKTAQRNGFATAFECSQEGNFELVFVSSKRRVVFVIHDLACVRRFQTHKVSKKTKKIMSVSHSKMRFENEVKLRVYEFP</sequence>
<evidence type="ECO:0000313" key="2">
    <source>
        <dbReference type="Proteomes" id="UP000005239"/>
    </source>
</evidence>
<reference evidence="2" key="1">
    <citation type="journal article" date="2008" name="Nat. Genet.">
        <title>The Pristionchus pacificus genome provides a unique perspective on nematode lifestyle and parasitism.</title>
        <authorList>
            <person name="Dieterich C."/>
            <person name="Clifton S.W."/>
            <person name="Schuster L.N."/>
            <person name="Chinwalla A."/>
            <person name="Delehaunty K."/>
            <person name="Dinkelacker I."/>
            <person name="Fulton L."/>
            <person name="Fulton R."/>
            <person name="Godfrey J."/>
            <person name="Minx P."/>
            <person name="Mitreva M."/>
            <person name="Roeseler W."/>
            <person name="Tian H."/>
            <person name="Witte H."/>
            <person name="Yang S.P."/>
            <person name="Wilson R.K."/>
            <person name="Sommer R.J."/>
        </authorList>
    </citation>
    <scope>NUCLEOTIDE SEQUENCE [LARGE SCALE GENOMIC DNA]</scope>
    <source>
        <strain evidence="2">PS312</strain>
    </source>
</reference>
<keyword evidence="2" id="KW-1185">Reference proteome</keyword>
<name>A0A2A6CJ33_PRIPA</name>
<dbReference type="AlphaFoldDB" id="A0A2A6CJ33"/>
<accession>A0A8R1YL23</accession>
<organism evidence="1 2">
    <name type="scientific">Pristionchus pacificus</name>
    <name type="common">Parasitic nematode worm</name>
    <dbReference type="NCBI Taxonomy" id="54126"/>
    <lineage>
        <taxon>Eukaryota</taxon>
        <taxon>Metazoa</taxon>
        <taxon>Ecdysozoa</taxon>
        <taxon>Nematoda</taxon>
        <taxon>Chromadorea</taxon>
        <taxon>Rhabditida</taxon>
        <taxon>Rhabditina</taxon>
        <taxon>Diplogasteromorpha</taxon>
        <taxon>Diplogasteroidea</taxon>
        <taxon>Neodiplogasteridae</taxon>
        <taxon>Pristionchus</taxon>
    </lineage>
</organism>
<protein>
    <submittedName>
        <fullName evidence="1">Uncharacterized protein</fullName>
    </submittedName>
</protein>
<dbReference type="Proteomes" id="UP000005239">
    <property type="component" value="Unassembled WGS sequence"/>
</dbReference>
<gene>
    <name evidence="1" type="primary">WBGene00114868</name>
</gene>